<dbReference type="HOGENOM" id="CLU_2951944_0_0_6"/>
<reference evidence="1 2" key="1">
    <citation type="submission" date="2007-08" db="EMBL/GenBank/DDBJ databases">
        <authorList>
            <consortium name="The Citrobacter koseri Genome Sequencing Project"/>
            <person name="McClelland M."/>
            <person name="Sanderson E.K."/>
            <person name="Porwollik S."/>
            <person name="Spieth J."/>
            <person name="Clifton W.S."/>
            <person name="Latreille P."/>
            <person name="Courtney L."/>
            <person name="Wang C."/>
            <person name="Pepin K."/>
            <person name="Bhonagiri V."/>
            <person name="Nash W."/>
            <person name="Johnson M."/>
            <person name="Thiruvilangam P."/>
            <person name="Wilson R."/>
        </authorList>
    </citation>
    <scope>NUCLEOTIDE SEQUENCE [LARGE SCALE GENOMIC DNA]</scope>
    <source>
        <strain evidence="2">ATCC BAA-895 / CDC 4225-83 / SGSC4696</strain>
    </source>
</reference>
<dbReference type="STRING" id="290338.CKO_01474"/>
<dbReference type="Proteomes" id="UP000008148">
    <property type="component" value="Chromosome"/>
</dbReference>
<dbReference type="KEGG" id="cko:CKO_01474"/>
<keyword evidence="2" id="KW-1185">Reference proteome</keyword>
<evidence type="ECO:0000313" key="1">
    <source>
        <dbReference type="EMBL" id="ABV12607.1"/>
    </source>
</evidence>
<organism evidence="1 2">
    <name type="scientific">Citrobacter koseri (strain ATCC BAA-895 / CDC 4225-83 / SGSC4696)</name>
    <dbReference type="NCBI Taxonomy" id="290338"/>
    <lineage>
        <taxon>Bacteria</taxon>
        <taxon>Pseudomonadati</taxon>
        <taxon>Pseudomonadota</taxon>
        <taxon>Gammaproteobacteria</taxon>
        <taxon>Enterobacterales</taxon>
        <taxon>Enterobacteriaceae</taxon>
        <taxon>Citrobacter</taxon>
    </lineage>
</organism>
<gene>
    <name evidence="1" type="ordered locus">CKO_01474</name>
</gene>
<name>A8AGJ4_CITK8</name>
<proteinExistence type="predicted"/>
<protein>
    <submittedName>
        <fullName evidence="1">Uncharacterized protein</fullName>
    </submittedName>
</protein>
<sequence length="59" mass="6783">MYLKPPLTIVNLPAKLEPAFRFLSVNQPKAISGCITFKKREKVNKNVYLMVIIHGREAR</sequence>
<dbReference type="AlphaFoldDB" id="A8AGJ4"/>
<dbReference type="EMBL" id="CP000822">
    <property type="protein sequence ID" value="ABV12607.1"/>
    <property type="molecule type" value="Genomic_DNA"/>
</dbReference>
<accession>A8AGJ4</accession>
<evidence type="ECO:0000313" key="2">
    <source>
        <dbReference type="Proteomes" id="UP000008148"/>
    </source>
</evidence>